<dbReference type="SMART" id="SM00072">
    <property type="entry name" value="GuKc"/>
    <property type="match status" value="1"/>
</dbReference>
<sequence length="223" mass="25649">MSEALPVEASGEMDENTDEKPMFVIVGPSGVGKTTLYRMLLNEFEHLFELSISYTTRPIRQNETNGIHYHFVTNEVFNEMKNADEFLECTSYVGNQYGTAVREIKRIQRSNKVPLLEIEIDGFNKVRNKGLPLRSVFVTTSDVESLKNRLLHRGGHNVNDIDKRLKRAMEEMQEASNAAFDVILLNDELKVAYAELRNNVLKWYGLKDTEKKQDEQNETSSRI</sequence>
<dbReference type="PANTHER" id="PTHR23117:SF13">
    <property type="entry name" value="GUANYLATE KINASE"/>
    <property type="match status" value="1"/>
</dbReference>
<evidence type="ECO:0000256" key="6">
    <source>
        <dbReference type="ARBA" id="ARBA00022840"/>
    </source>
</evidence>
<feature type="domain" description="Guanylate kinase-like" evidence="7">
    <location>
        <begin position="20"/>
        <end position="201"/>
    </location>
</feature>
<evidence type="ECO:0000259" key="7">
    <source>
        <dbReference type="PROSITE" id="PS50052"/>
    </source>
</evidence>
<dbReference type="CDD" id="cd00071">
    <property type="entry name" value="GMPK"/>
    <property type="match status" value="1"/>
</dbReference>
<evidence type="ECO:0000256" key="4">
    <source>
        <dbReference type="ARBA" id="ARBA00022741"/>
    </source>
</evidence>
<dbReference type="SUPFAM" id="SSF52540">
    <property type="entry name" value="P-loop containing nucleoside triphosphate hydrolases"/>
    <property type="match status" value="1"/>
</dbReference>
<dbReference type="InterPro" id="IPR027417">
    <property type="entry name" value="P-loop_NTPase"/>
</dbReference>
<evidence type="ECO:0000313" key="8">
    <source>
        <dbReference type="EMBL" id="GBE60726.1"/>
    </source>
</evidence>
<evidence type="ECO:0000256" key="1">
    <source>
        <dbReference type="ARBA" id="ARBA00005790"/>
    </source>
</evidence>
<keyword evidence="3" id="KW-0808">Transferase</keyword>
<evidence type="ECO:0000256" key="3">
    <source>
        <dbReference type="ARBA" id="ARBA00022679"/>
    </source>
</evidence>
<comment type="caution">
    <text evidence="8">The sequence shown here is derived from an EMBL/GenBank/DDBJ whole genome shotgun (WGS) entry which is preliminary data.</text>
</comment>
<evidence type="ECO:0000256" key="5">
    <source>
        <dbReference type="ARBA" id="ARBA00022777"/>
    </source>
</evidence>
<keyword evidence="9" id="KW-1185">Reference proteome</keyword>
<dbReference type="InterPro" id="IPR017665">
    <property type="entry name" value="Guanylate_kinase"/>
</dbReference>
<dbReference type="GO" id="GO:0004385">
    <property type="term" value="F:GMP kinase activity"/>
    <property type="evidence" value="ECO:0007669"/>
    <property type="project" value="UniProtKB-EC"/>
</dbReference>
<dbReference type="PANTHER" id="PTHR23117">
    <property type="entry name" value="GUANYLATE KINASE-RELATED"/>
    <property type="match status" value="1"/>
</dbReference>
<dbReference type="PROSITE" id="PS00856">
    <property type="entry name" value="GUANYLATE_KINASE_1"/>
    <property type="match status" value="1"/>
</dbReference>
<dbReference type="InterPro" id="IPR020590">
    <property type="entry name" value="Guanylate_kinase_CS"/>
</dbReference>
<dbReference type="EC" id="2.7.4.8" evidence="2"/>
<dbReference type="Pfam" id="PF00625">
    <property type="entry name" value="Guanylate_kin"/>
    <property type="match status" value="1"/>
</dbReference>
<evidence type="ECO:0000313" key="9">
    <source>
        <dbReference type="Proteomes" id="UP000236319"/>
    </source>
</evidence>
<dbReference type="AlphaFoldDB" id="A0A2H6KCJ9"/>
<dbReference type="RefSeq" id="XP_028866969.1">
    <property type="nucleotide sequence ID" value="XM_029011136.1"/>
</dbReference>
<dbReference type="NCBIfam" id="TIGR03263">
    <property type="entry name" value="guanyl_kin"/>
    <property type="match status" value="1"/>
</dbReference>
<keyword evidence="5 8" id="KW-0418">Kinase</keyword>
<dbReference type="Proteomes" id="UP000236319">
    <property type="component" value="Unassembled WGS sequence"/>
</dbReference>
<dbReference type="GO" id="GO:0005829">
    <property type="term" value="C:cytosol"/>
    <property type="evidence" value="ECO:0007669"/>
    <property type="project" value="TreeGrafter"/>
</dbReference>
<dbReference type="GeneID" id="39874496"/>
<name>A0A2H6KCJ9_9APIC</name>
<dbReference type="InterPro" id="IPR008144">
    <property type="entry name" value="Guanylate_kin-like_dom"/>
</dbReference>
<proteinExistence type="inferred from homology"/>
<dbReference type="InterPro" id="IPR008145">
    <property type="entry name" value="GK/Ca_channel_bsu"/>
</dbReference>
<reference evidence="8 9" key="1">
    <citation type="journal article" date="2017" name="BMC Genomics">
        <title>Whole-genome assembly of Babesia ovata and comparative genomics between closely related pathogens.</title>
        <authorList>
            <person name="Yamagishi J."/>
            <person name="Asada M."/>
            <person name="Hakimi H."/>
            <person name="Tanaka T.Q."/>
            <person name="Sugimoto C."/>
            <person name="Kawazu S."/>
        </authorList>
    </citation>
    <scope>NUCLEOTIDE SEQUENCE [LARGE SCALE GENOMIC DNA]</scope>
    <source>
        <strain evidence="8 9">Miyake</strain>
    </source>
</reference>
<organism evidence="8 9">
    <name type="scientific">Babesia ovata</name>
    <dbReference type="NCBI Taxonomy" id="189622"/>
    <lineage>
        <taxon>Eukaryota</taxon>
        <taxon>Sar</taxon>
        <taxon>Alveolata</taxon>
        <taxon>Apicomplexa</taxon>
        <taxon>Aconoidasida</taxon>
        <taxon>Piroplasmida</taxon>
        <taxon>Babesiidae</taxon>
        <taxon>Babesia</taxon>
    </lineage>
</organism>
<keyword evidence="4" id="KW-0547">Nucleotide-binding</keyword>
<gene>
    <name evidence="8" type="ORF">BOVATA_022190</name>
</gene>
<dbReference type="PROSITE" id="PS50052">
    <property type="entry name" value="GUANYLATE_KINASE_2"/>
    <property type="match status" value="1"/>
</dbReference>
<dbReference type="GO" id="GO:0005524">
    <property type="term" value="F:ATP binding"/>
    <property type="evidence" value="ECO:0007669"/>
    <property type="project" value="UniProtKB-KW"/>
</dbReference>
<accession>A0A2H6KCJ9</accession>
<dbReference type="VEuPathDB" id="PiroplasmaDB:BOVATA_022190"/>
<dbReference type="OrthoDB" id="6334211at2759"/>
<dbReference type="Gene3D" id="3.40.50.300">
    <property type="entry name" value="P-loop containing nucleotide triphosphate hydrolases"/>
    <property type="match status" value="1"/>
</dbReference>
<evidence type="ECO:0000256" key="2">
    <source>
        <dbReference type="ARBA" id="ARBA00012961"/>
    </source>
</evidence>
<dbReference type="EMBL" id="BDSA01000002">
    <property type="protein sequence ID" value="GBE60726.1"/>
    <property type="molecule type" value="Genomic_DNA"/>
</dbReference>
<protein>
    <recommendedName>
        <fullName evidence="2">guanylate kinase</fullName>
        <ecNumber evidence="2">2.7.4.8</ecNumber>
    </recommendedName>
</protein>
<comment type="similarity">
    <text evidence="1">Belongs to the guanylate kinase family.</text>
</comment>
<keyword evidence="6" id="KW-0067">ATP-binding</keyword>
<dbReference type="FunFam" id="3.30.63.10:FF:000002">
    <property type="entry name" value="Guanylate kinase 1"/>
    <property type="match status" value="1"/>
</dbReference>